<dbReference type="Gene3D" id="1.10.760.10">
    <property type="entry name" value="Cytochrome c-like domain"/>
    <property type="match status" value="1"/>
</dbReference>
<dbReference type="InterPro" id="IPR036909">
    <property type="entry name" value="Cyt_c-like_dom_sf"/>
</dbReference>
<keyword evidence="11" id="KW-1185">Reference proteome</keyword>
<dbReference type="EMBL" id="QJVJ01000007">
    <property type="protein sequence ID" value="PYI53512.1"/>
    <property type="molecule type" value="Genomic_DNA"/>
</dbReference>
<dbReference type="Pfam" id="PF13442">
    <property type="entry name" value="Cytochrome_CBB3"/>
    <property type="match status" value="1"/>
</dbReference>
<gene>
    <name evidence="10" type="ORF">DLM86_17240</name>
</gene>
<dbReference type="OrthoDB" id="7933886at2"/>
<evidence type="ECO:0000256" key="6">
    <source>
        <dbReference type="PROSITE-ProRule" id="PRU00433"/>
    </source>
</evidence>
<dbReference type="PANTHER" id="PTHR37823:SF2">
    <property type="entry name" value="CYTOCHROME C-550"/>
    <property type="match status" value="1"/>
</dbReference>
<keyword evidence="3 6" id="KW-0479">Metal-binding</keyword>
<keyword evidence="4" id="KW-0249">Electron transport</keyword>
<evidence type="ECO:0000256" key="2">
    <source>
        <dbReference type="ARBA" id="ARBA00022617"/>
    </source>
</evidence>
<accession>A0A2V5K483</accession>
<feature type="region of interest" description="Disordered" evidence="7">
    <location>
        <begin position="24"/>
        <end position="58"/>
    </location>
</feature>
<keyword evidence="8" id="KW-0732">Signal</keyword>
<comment type="caution">
    <text evidence="10">The sequence shown here is derived from an EMBL/GenBank/DDBJ whole genome shotgun (WGS) entry which is preliminary data.</text>
</comment>
<dbReference type="GO" id="GO:0020037">
    <property type="term" value="F:heme binding"/>
    <property type="evidence" value="ECO:0007669"/>
    <property type="project" value="InterPro"/>
</dbReference>
<evidence type="ECO:0000256" key="1">
    <source>
        <dbReference type="ARBA" id="ARBA00022448"/>
    </source>
</evidence>
<keyword evidence="1" id="KW-0813">Transport</keyword>
<evidence type="ECO:0000256" key="4">
    <source>
        <dbReference type="ARBA" id="ARBA00022982"/>
    </source>
</evidence>
<keyword evidence="2 6" id="KW-0349">Heme</keyword>
<feature type="signal peptide" evidence="8">
    <location>
        <begin position="1"/>
        <end position="22"/>
    </location>
</feature>
<organism evidence="10 11">
    <name type="scientific">Paenibacillus flagellatus</name>
    <dbReference type="NCBI Taxonomy" id="2211139"/>
    <lineage>
        <taxon>Bacteria</taxon>
        <taxon>Bacillati</taxon>
        <taxon>Bacillota</taxon>
        <taxon>Bacilli</taxon>
        <taxon>Bacillales</taxon>
        <taxon>Paenibacillaceae</taxon>
        <taxon>Paenibacillus</taxon>
    </lineage>
</organism>
<proteinExistence type="predicted"/>
<keyword evidence="5 6" id="KW-0408">Iron</keyword>
<dbReference type="PROSITE" id="PS51257">
    <property type="entry name" value="PROKAR_LIPOPROTEIN"/>
    <property type="match status" value="1"/>
</dbReference>
<dbReference type="RefSeq" id="WP_110841283.1">
    <property type="nucleotide sequence ID" value="NZ_QJVJ01000007.1"/>
</dbReference>
<evidence type="ECO:0000259" key="9">
    <source>
        <dbReference type="PROSITE" id="PS51007"/>
    </source>
</evidence>
<dbReference type="GO" id="GO:0009055">
    <property type="term" value="F:electron transfer activity"/>
    <property type="evidence" value="ECO:0007669"/>
    <property type="project" value="InterPro"/>
</dbReference>
<dbReference type="PANTHER" id="PTHR37823">
    <property type="entry name" value="CYTOCHROME C-553-LIKE"/>
    <property type="match status" value="1"/>
</dbReference>
<protein>
    <submittedName>
        <fullName evidence="10">Cytochrome C</fullName>
    </submittedName>
</protein>
<evidence type="ECO:0000256" key="7">
    <source>
        <dbReference type="SAM" id="MobiDB-lite"/>
    </source>
</evidence>
<feature type="chain" id="PRO_5038836924" evidence="8">
    <location>
        <begin position="23"/>
        <end position="132"/>
    </location>
</feature>
<evidence type="ECO:0000313" key="11">
    <source>
        <dbReference type="Proteomes" id="UP000247476"/>
    </source>
</evidence>
<feature type="domain" description="Cytochrome c" evidence="9">
    <location>
        <begin position="55"/>
        <end position="132"/>
    </location>
</feature>
<evidence type="ECO:0000256" key="5">
    <source>
        <dbReference type="ARBA" id="ARBA00023004"/>
    </source>
</evidence>
<evidence type="ECO:0000256" key="8">
    <source>
        <dbReference type="SAM" id="SignalP"/>
    </source>
</evidence>
<dbReference type="SUPFAM" id="SSF46626">
    <property type="entry name" value="Cytochrome c"/>
    <property type="match status" value="1"/>
</dbReference>
<dbReference type="InterPro" id="IPR051811">
    <property type="entry name" value="Cytochrome_c550/c551-like"/>
</dbReference>
<dbReference type="InterPro" id="IPR009056">
    <property type="entry name" value="Cyt_c-like_dom"/>
</dbReference>
<evidence type="ECO:0000313" key="10">
    <source>
        <dbReference type="EMBL" id="PYI53512.1"/>
    </source>
</evidence>
<feature type="compositionally biased region" description="Low complexity" evidence="7">
    <location>
        <begin position="44"/>
        <end position="58"/>
    </location>
</feature>
<reference evidence="10 11" key="1">
    <citation type="submission" date="2018-05" db="EMBL/GenBank/DDBJ databases">
        <title>Paenibacillus flagellatus sp. nov., isolated from selenium mineral soil.</title>
        <authorList>
            <person name="Dai X."/>
        </authorList>
    </citation>
    <scope>NUCLEOTIDE SEQUENCE [LARGE SCALE GENOMIC DNA]</scope>
    <source>
        <strain evidence="10 11">DXL2</strain>
    </source>
</reference>
<dbReference type="GO" id="GO:0046872">
    <property type="term" value="F:metal ion binding"/>
    <property type="evidence" value="ECO:0007669"/>
    <property type="project" value="UniProtKB-KW"/>
</dbReference>
<name>A0A2V5K483_9BACL</name>
<dbReference type="AlphaFoldDB" id="A0A2V5K483"/>
<dbReference type="PROSITE" id="PS51007">
    <property type="entry name" value="CYTC"/>
    <property type="match status" value="1"/>
</dbReference>
<sequence length="132" mass="13334">MRKSWRYAAIAAVAAASLALSACGDQKESGGAEKPTTTAPSGGTAQSSTPPASSAATPNAEALVKANCISCHGDTLDGKGSEKKNLTKVGSRLSKEQIVTQITNGGGGMGAFKDKLKADEIEAIAVWLAAKK</sequence>
<evidence type="ECO:0000256" key="3">
    <source>
        <dbReference type="ARBA" id="ARBA00022723"/>
    </source>
</evidence>
<dbReference type="Proteomes" id="UP000247476">
    <property type="component" value="Unassembled WGS sequence"/>
</dbReference>